<protein>
    <recommendedName>
        <fullName evidence="1">Large polyvalent protein-associated domain-containing protein</fullName>
    </recommendedName>
</protein>
<dbReference type="RefSeq" id="WP_063378401.1">
    <property type="nucleotide sequence ID" value="NZ_AUXT01000189.1"/>
</dbReference>
<dbReference type="InterPro" id="IPR041047">
    <property type="entry name" value="LPD1"/>
</dbReference>
<dbReference type="Pfam" id="PF18796">
    <property type="entry name" value="LPD1"/>
    <property type="match status" value="1"/>
</dbReference>
<evidence type="ECO:0000313" key="2">
    <source>
        <dbReference type="EMBL" id="KZN44642.1"/>
    </source>
</evidence>
<dbReference type="EMBL" id="AUXT01000189">
    <property type="protein sequence ID" value="KZN44642.1"/>
    <property type="molecule type" value="Genomic_DNA"/>
</dbReference>
<dbReference type="Proteomes" id="UP000076587">
    <property type="component" value="Unassembled WGS sequence"/>
</dbReference>
<evidence type="ECO:0000313" key="3">
    <source>
        <dbReference type="Proteomes" id="UP000076587"/>
    </source>
</evidence>
<dbReference type="PATRIC" id="fig|1365253.3.peg.4001"/>
<accession>A0A166ZTA2</accession>
<dbReference type="NCBIfam" id="NF041907">
    <property type="entry name" value="CLCA_X"/>
    <property type="match status" value="1"/>
</dbReference>
<proteinExistence type="predicted"/>
<dbReference type="OrthoDB" id="343736at2"/>
<dbReference type="AlphaFoldDB" id="A0A166ZTA2"/>
<sequence length="265" mass="29934">MTTRLNRQFNRKGPDYRFGDQVCFDEIKTTFGFKTIILGNWVTKQEQHVAANLIYDALADLAQILSLPPQAIGLRQTLNLAFGSGGQKGVQAHYEPGRRTLALAKNAGGGALAHEWWHAFDHYICKHLFETCNASDFASSVWLRDSPNLAHPLNNKLNNIYKCVLLSEDAKQPSSFFSRSIKLDKQFGRLYYSLPEELTARAFECTIAYQSTIENEFLVSDVRKSKLEMSGGFLLPLERDVLSEQVINYFQTLGDILHTQLPSPN</sequence>
<reference evidence="2 3" key="1">
    <citation type="submission" date="2013-07" db="EMBL/GenBank/DDBJ databases">
        <title>Comparative Genomic and Metabolomic Analysis of Twelve Strains of Pseudoalteromonas luteoviolacea.</title>
        <authorList>
            <person name="Vynne N.G."/>
            <person name="Mansson M."/>
            <person name="Gram L."/>
        </authorList>
    </citation>
    <scope>NUCLEOTIDE SEQUENCE [LARGE SCALE GENOMIC DNA]</scope>
    <source>
        <strain evidence="2 3">NCIMB 1942</strain>
    </source>
</reference>
<gene>
    <name evidence="2" type="ORF">N482_16315</name>
</gene>
<comment type="caution">
    <text evidence="2">The sequence shown here is derived from an EMBL/GenBank/DDBJ whole genome shotgun (WGS) entry which is preliminary data.</text>
</comment>
<feature type="domain" description="Large polyvalent protein-associated" evidence="1">
    <location>
        <begin position="183"/>
        <end position="255"/>
    </location>
</feature>
<name>A0A166ZTA2_9GAMM</name>
<organism evidence="2 3">
    <name type="scientific">Pseudoalteromonas luteoviolacea NCIMB 1942</name>
    <dbReference type="NCBI Taxonomy" id="1365253"/>
    <lineage>
        <taxon>Bacteria</taxon>
        <taxon>Pseudomonadati</taxon>
        <taxon>Pseudomonadota</taxon>
        <taxon>Gammaproteobacteria</taxon>
        <taxon>Alteromonadales</taxon>
        <taxon>Pseudoalteromonadaceae</taxon>
        <taxon>Pseudoalteromonas</taxon>
    </lineage>
</organism>
<evidence type="ECO:0000259" key="1">
    <source>
        <dbReference type="Pfam" id="PF18796"/>
    </source>
</evidence>